<protein>
    <submittedName>
        <fullName evidence="2">NAD(P)-binding protein</fullName>
    </submittedName>
</protein>
<reference evidence="2" key="1">
    <citation type="submission" date="2020-03" db="EMBL/GenBank/DDBJ databases">
        <title>Genome differentiation and subclade ecological adaptation of Prochlorococcus HLII clade in the global ocean.</title>
        <authorList>
            <person name="Yan W."/>
            <person name="Fen X."/>
            <person name="Zhang W."/>
        </authorList>
    </citation>
    <scope>NUCLEOTIDE SEQUENCE</scope>
    <source>
        <strain evidence="2">XMU1401</strain>
    </source>
</reference>
<dbReference type="Pfam" id="PF03275">
    <property type="entry name" value="GLF"/>
    <property type="match status" value="1"/>
</dbReference>
<name>A0A8I1X669_PROMR</name>
<dbReference type="PANTHER" id="PTHR21197:SF0">
    <property type="entry name" value="UDP-GALACTOPYRANOSE MUTASE"/>
    <property type="match status" value="1"/>
</dbReference>
<dbReference type="Gene3D" id="3.40.50.720">
    <property type="entry name" value="NAD(P)-binding Rossmann-like Domain"/>
    <property type="match status" value="3"/>
</dbReference>
<organism evidence="2 3">
    <name type="scientific">Prochlorococcus marinus str. XMU1401</name>
    <dbReference type="NCBI Taxonomy" id="2052594"/>
    <lineage>
        <taxon>Bacteria</taxon>
        <taxon>Bacillati</taxon>
        <taxon>Cyanobacteriota</taxon>
        <taxon>Cyanophyceae</taxon>
        <taxon>Synechococcales</taxon>
        <taxon>Prochlorococcaceae</taxon>
        <taxon>Prochlorococcus</taxon>
    </lineage>
</organism>
<dbReference type="GO" id="GO:0005829">
    <property type="term" value="C:cytosol"/>
    <property type="evidence" value="ECO:0007669"/>
    <property type="project" value="TreeGrafter"/>
</dbReference>
<dbReference type="GO" id="GO:0008767">
    <property type="term" value="F:UDP-galactopyranose mutase activity"/>
    <property type="evidence" value="ECO:0007669"/>
    <property type="project" value="InterPro"/>
</dbReference>
<dbReference type="PANTHER" id="PTHR21197">
    <property type="entry name" value="UDP-GALACTOPYRANOSE MUTASE"/>
    <property type="match status" value="1"/>
</dbReference>
<dbReference type="EMBL" id="JAAORC010000002">
    <property type="protein sequence ID" value="MBO8223268.1"/>
    <property type="molecule type" value="Genomic_DNA"/>
</dbReference>
<accession>A0A8I1X669</accession>
<dbReference type="GO" id="GO:0050660">
    <property type="term" value="F:flavin adenine dinucleotide binding"/>
    <property type="evidence" value="ECO:0007669"/>
    <property type="project" value="TreeGrafter"/>
</dbReference>
<proteinExistence type="predicted"/>
<dbReference type="Pfam" id="PF13450">
    <property type="entry name" value="NAD_binding_8"/>
    <property type="match status" value="1"/>
</dbReference>
<dbReference type="RefSeq" id="WP_100883914.1">
    <property type="nucleotide sequence ID" value="NZ_JAAORC010000002.1"/>
</dbReference>
<sequence length="379" mass="44363">MYSFERDKILIVGAGLAGSTIARILAENSFKVVIIEKRNHIAGNVFDFVNKNNERIHKYGPHLLHCRNNSMGLNFLSRFTEWVKYEHKVRALLDDGRTTPLPVNKLTIEDIFGKSFDNEKATKKFLDNIRNKDLIPKNTDELFESTVGNKLADIFFRPYTKKMWGIDPKQLSISIGARLPVRTNQDCRYFNDEFQALPKYGYTEMVKNMLNHKNIEINLNTPFRKDMELKFFHSFLSVPIDEYFKFQFGSLPYRSILFEDRFEKKKDLEAPVINFTDNSPYTRKTQWNLLSNSYDFKGNFKTITYEKPCSIAANPGEYYYPVQTKNSKEIFALYDNLSKKQNSITFIGRTGLFKYIDMIPAVEIHIRIAQKFLKSLKNF</sequence>
<dbReference type="AlphaFoldDB" id="A0A8I1X669"/>
<dbReference type="SUPFAM" id="SSF54373">
    <property type="entry name" value="FAD-linked reductases, C-terminal domain"/>
    <property type="match status" value="1"/>
</dbReference>
<evidence type="ECO:0000313" key="2">
    <source>
        <dbReference type="EMBL" id="MBO8223268.1"/>
    </source>
</evidence>
<evidence type="ECO:0000313" key="3">
    <source>
        <dbReference type="Proteomes" id="UP000666562"/>
    </source>
</evidence>
<feature type="domain" description="UDP-galactopyranose mutase C-terminal" evidence="1">
    <location>
        <begin position="155"/>
        <end position="355"/>
    </location>
</feature>
<evidence type="ECO:0000259" key="1">
    <source>
        <dbReference type="Pfam" id="PF03275"/>
    </source>
</evidence>
<dbReference type="SUPFAM" id="SSF51971">
    <property type="entry name" value="Nucleotide-binding domain"/>
    <property type="match status" value="1"/>
</dbReference>
<dbReference type="InterPro" id="IPR015899">
    <property type="entry name" value="UDP-GalPyranose_mutase_C"/>
</dbReference>
<gene>
    <name evidence="2" type="ORF">HA142_07050</name>
</gene>
<comment type="caution">
    <text evidence="2">The sequence shown here is derived from an EMBL/GenBank/DDBJ whole genome shotgun (WGS) entry which is preliminary data.</text>
</comment>
<dbReference type="Proteomes" id="UP000666562">
    <property type="component" value="Unassembled WGS sequence"/>
</dbReference>